<dbReference type="EMBL" id="JBHTMM010000133">
    <property type="protein sequence ID" value="MFD1312699.1"/>
    <property type="molecule type" value="Genomic_DNA"/>
</dbReference>
<evidence type="ECO:0000313" key="2">
    <source>
        <dbReference type="EMBL" id="MFD1312699.1"/>
    </source>
</evidence>
<accession>A0ABW3XTX8</accession>
<keyword evidence="1" id="KW-0472">Membrane</keyword>
<keyword evidence="3" id="KW-1185">Reference proteome</keyword>
<protein>
    <submittedName>
        <fullName evidence="2">Uncharacterized protein</fullName>
    </submittedName>
</protein>
<reference evidence="3" key="1">
    <citation type="journal article" date="2019" name="Int. J. Syst. Evol. Microbiol.">
        <title>The Global Catalogue of Microorganisms (GCM) 10K type strain sequencing project: providing services to taxonomists for standard genome sequencing and annotation.</title>
        <authorList>
            <consortium name="The Broad Institute Genomics Platform"/>
            <consortium name="The Broad Institute Genome Sequencing Center for Infectious Disease"/>
            <person name="Wu L."/>
            <person name="Ma J."/>
        </authorList>
    </citation>
    <scope>NUCLEOTIDE SEQUENCE [LARGE SCALE GENOMIC DNA]</scope>
    <source>
        <strain evidence="3">CGMCC 4.7020</strain>
    </source>
</reference>
<comment type="caution">
    <text evidence="2">The sequence shown here is derived from an EMBL/GenBank/DDBJ whole genome shotgun (WGS) entry which is preliminary data.</text>
</comment>
<keyword evidence="1" id="KW-1133">Transmembrane helix</keyword>
<dbReference type="Proteomes" id="UP001597058">
    <property type="component" value="Unassembled WGS sequence"/>
</dbReference>
<organism evidence="2 3">
    <name type="scientific">Streptomyces kaempferi</name>
    <dbReference type="NCBI Taxonomy" id="333725"/>
    <lineage>
        <taxon>Bacteria</taxon>
        <taxon>Bacillati</taxon>
        <taxon>Actinomycetota</taxon>
        <taxon>Actinomycetes</taxon>
        <taxon>Kitasatosporales</taxon>
        <taxon>Streptomycetaceae</taxon>
        <taxon>Streptomyces</taxon>
    </lineage>
</organism>
<keyword evidence="1" id="KW-0812">Transmembrane</keyword>
<name>A0ABW3XTX8_9ACTN</name>
<gene>
    <name evidence="2" type="ORF">ACFQ5X_43930</name>
</gene>
<dbReference type="RefSeq" id="WP_381238861.1">
    <property type="nucleotide sequence ID" value="NZ_JBHSKH010000058.1"/>
</dbReference>
<sequence>MVVPSWPATPDALFLTVSLGLGTGNSLVVTLLMQLWAAAVTGLLNLRLPRLVG</sequence>
<proteinExistence type="predicted"/>
<evidence type="ECO:0000313" key="3">
    <source>
        <dbReference type="Proteomes" id="UP001597058"/>
    </source>
</evidence>
<evidence type="ECO:0000256" key="1">
    <source>
        <dbReference type="SAM" id="Phobius"/>
    </source>
</evidence>
<feature type="transmembrane region" description="Helical" evidence="1">
    <location>
        <begin position="12"/>
        <end position="44"/>
    </location>
</feature>